<reference evidence="3 4" key="1">
    <citation type="submission" date="2016-10" db="EMBL/GenBank/DDBJ databases">
        <authorList>
            <person name="de Groot N.N."/>
        </authorList>
    </citation>
    <scope>NUCLEOTIDE SEQUENCE [LARGE SCALE GENOMIC DNA]</scope>
    <source>
        <strain evidence="3 4">CGMCC 1.11147</strain>
    </source>
</reference>
<gene>
    <name evidence="3" type="ORF">SAMN05192576_3948</name>
</gene>
<dbReference type="InterPro" id="IPR039331">
    <property type="entry name" value="PAPs-like"/>
</dbReference>
<name>A0A1H0J9A0_9ACTN</name>
<keyword evidence="1" id="KW-0732">Signal</keyword>
<feature type="domain" description="Calcineurin-like phosphoesterase" evidence="2">
    <location>
        <begin position="5"/>
        <end position="184"/>
    </location>
</feature>
<evidence type="ECO:0000313" key="3">
    <source>
        <dbReference type="EMBL" id="SDO40083.1"/>
    </source>
</evidence>
<dbReference type="SUPFAM" id="SSF56300">
    <property type="entry name" value="Metallo-dependent phosphatases"/>
    <property type="match status" value="1"/>
</dbReference>
<evidence type="ECO:0000256" key="1">
    <source>
        <dbReference type="ARBA" id="ARBA00022729"/>
    </source>
</evidence>
<accession>A0A1H0J9A0</accession>
<organism evidence="3 4">
    <name type="scientific">Nocardioides szechwanensis</name>
    <dbReference type="NCBI Taxonomy" id="1005944"/>
    <lineage>
        <taxon>Bacteria</taxon>
        <taxon>Bacillati</taxon>
        <taxon>Actinomycetota</taxon>
        <taxon>Actinomycetes</taxon>
        <taxon>Propionibacteriales</taxon>
        <taxon>Nocardioidaceae</taxon>
        <taxon>Nocardioides</taxon>
    </lineage>
</organism>
<dbReference type="InterPro" id="IPR029052">
    <property type="entry name" value="Metallo-depent_PP-like"/>
</dbReference>
<dbReference type="InterPro" id="IPR004843">
    <property type="entry name" value="Calcineurin-like_PHP"/>
</dbReference>
<dbReference type="Gene3D" id="3.60.21.10">
    <property type="match status" value="1"/>
</dbReference>
<dbReference type="Proteomes" id="UP000199004">
    <property type="component" value="Unassembled WGS sequence"/>
</dbReference>
<dbReference type="EMBL" id="FNIC01000008">
    <property type="protein sequence ID" value="SDO40083.1"/>
    <property type="molecule type" value="Genomic_DNA"/>
</dbReference>
<dbReference type="PANTHER" id="PTHR22953:SF153">
    <property type="entry name" value="PURPLE ACID PHOSPHATASE"/>
    <property type="match status" value="1"/>
</dbReference>
<dbReference type="STRING" id="1005944.SAMN05192576_3948"/>
<dbReference type="GO" id="GO:0003993">
    <property type="term" value="F:acid phosphatase activity"/>
    <property type="evidence" value="ECO:0007669"/>
    <property type="project" value="InterPro"/>
</dbReference>
<dbReference type="AlphaFoldDB" id="A0A1H0J9A0"/>
<dbReference type="PANTHER" id="PTHR22953">
    <property type="entry name" value="ACID PHOSPHATASE RELATED"/>
    <property type="match status" value="1"/>
</dbReference>
<protein>
    <submittedName>
        <fullName evidence="3">3',5'-cyclic AMP phosphodiesterase CpdA</fullName>
    </submittedName>
</protein>
<dbReference type="Pfam" id="PF00149">
    <property type="entry name" value="Metallophos"/>
    <property type="match status" value="1"/>
</dbReference>
<sequence length="251" mass="27588">MTLTRIAVAGDTGTGPGSAIEDTVQTMVDQSRQRGYDGLVLLGDLIYPEGDADQARSRITDVFMPILGRGARLVPVLGNHDYLSDEPSAILTEVGREQTWYADKVGIVRILVLDTEQVDNPAQTTWLQETLASPTDAAWTIVAMHKPAYSAGYHGSDQEIQRQWVPLFEQYDVPLVLAGHDHDYQRSKPIDGVTYVVSGGAATLRPTGREDFTEVSTSTLHYVDLLAEDDRLTLRAIDQSGMLFDSVELSH</sequence>
<proteinExistence type="predicted"/>
<evidence type="ECO:0000313" key="4">
    <source>
        <dbReference type="Proteomes" id="UP000199004"/>
    </source>
</evidence>
<keyword evidence="4" id="KW-1185">Reference proteome</keyword>
<evidence type="ECO:0000259" key="2">
    <source>
        <dbReference type="Pfam" id="PF00149"/>
    </source>
</evidence>